<dbReference type="Proteomes" id="UP000001058">
    <property type="component" value="Unassembled WGS sequence"/>
</dbReference>
<dbReference type="InParanoid" id="D8TUR6"/>
<dbReference type="RefSeq" id="XP_002950086.1">
    <property type="nucleotide sequence ID" value="XM_002950040.1"/>
</dbReference>
<organism evidence="3">
    <name type="scientific">Volvox carteri f. nagariensis</name>
    <dbReference type="NCBI Taxonomy" id="3068"/>
    <lineage>
        <taxon>Eukaryota</taxon>
        <taxon>Viridiplantae</taxon>
        <taxon>Chlorophyta</taxon>
        <taxon>core chlorophytes</taxon>
        <taxon>Chlorophyceae</taxon>
        <taxon>CS clade</taxon>
        <taxon>Chlamydomonadales</taxon>
        <taxon>Volvocaceae</taxon>
        <taxon>Volvox</taxon>
    </lineage>
</organism>
<name>D8TUR6_VOLCA</name>
<proteinExistence type="predicted"/>
<protein>
    <submittedName>
        <fullName evidence="2">Uncharacterized protein</fullName>
    </submittedName>
</protein>
<feature type="compositionally biased region" description="Basic and acidic residues" evidence="1">
    <location>
        <begin position="43"/>
        <end position="52"/>
    </location>
</feature>
<dbReference type="AlphaFoldDB" id="D8TUR6"/>
<dbReference type="EMBL" id="GL378338">
    <property type="protein sequence ID" value="EFJ48754.1"/>
    <property type="molecule type" value="Genomic_DNA"/>
</dbReference>
<gene>
    <name evidence="2" type="ORF">VOLCADRAFT_90569</name>
</gene>
<reference evidence="2 3" key="1">
    <citation type="journal article" date="2010" name="Science">
        <title>Genomic analysis of organismal complexity in the multicellular green alga Volvox carteri.</title>
        <authorList>
            <person name="Prochnik S.E."/>
            <person name="Umen J."/>
            <person name="Nedelcu A.M."/>
            <person name="Hallmann A."/>
            <person name="Miller S.M."/>
            <person name="Nishii I."/>
            <person name="Ferris P."/>
            <person name="Kuo A."/>
            <person name="Mitros T."/>
            <person name="Fritz-Laylin L.K."/>
            <person name="Hellsten U."/>
            <person name="Chapman J."/>
            <person name="Simakov O."/>
            <person name="Rensing S.A."/>
            <person name="Terry A."/>
            <person name="Pangilinan J."/>
            <person name="Kapitonov V."/>
            <person name="Jurka J."/>
            <person name="Salamov A."/>
            <person name="Shapiro H."/>
            <person name="Schmutz J."/>
            <person name="Grimwood J."/>
            <person name="Lindquist E."/>
            <person name="Lucas S."/>
            <person name="Grigoriev I.V."/>
            <person name="Schmitt R."/>
            <person name="Kirk D."/>
            <person name="Rokhsar D.S."/>
        </authorList>
    </citation>
    <scope>NUCLEOTIDE SEQUENCE [LARGE SCALE GENOMIC DNA]</scope>
    <source>
        <strain evidence="3">f. Nagariensis / Eve</strain>
    </source>
</reference>
<dbReference type="GeneID" id="9619673"/>
<accession>D8TUR6</accession>
<evidence type="ECO:0000313" key="3">
    <source>
        <dbReference type="Proteomes" id="UP000001058"/>
    </source>
</evidence>
<evidence type="ECO:0000313" key="2">
    <source>
        <dbReference type="EMBL" id="EFJ48754.1"/>
    </source>
</evidence>
<feature type="compositionally biased region" description="Basic and acidic residues" evidence="1">
    <location>
        <begin position="1"/>
        <end position="11"/>
    </location>
</feature>
<keyword evidence="3" id="KW-1185">Reference proteome</keyword>
<evidence type="ECO:0000256" key="1">
    <source>
        <dbReference type="SAM" id="MobiDB-lite"/>
    </source>
</evidence>
<dbReference type="KEGG" id="vcn:VOLCADRAFT_90569"/>
<sequence length="100" mass="10972">MTRSVDHDRLATPRGTAIQDSENLAGPTMAALAPGGMSPDSCPRTDRPDMSRLRRHSSRLPSVLESTDAPNVSELMHTQKSYRKYGSLLRTGHILITKSI</sequence>
<feature type="region of interest" description="Disordered" evidence="1">
    <location>
        <begin position="1"/>
        <end position="58"/>
    </location>
</feature>